<keyword evidence="5" id="KW-1185">Reference proteome</keyword>
<feature type="signal peptide" evidence="2">
    <location>
        <begin position="1"/>
        <end position="29"/>
    </location>
</feature>
<dbReference type="InterPro" id="IPR003854">
    <property type="entry name" value="GASA"/>
</dbReference>
<dbReference type="Proteomes" id="UP000001514">
    <property type="component" value="Unassembled WGS sequence"/>
</dbReference>
<dbReference type="PANTHER" id="PTHR23201">
    <property type="entry name" value="EXTENSIN, PROLINE-RICH PROTEIN"/>
    <property type="match status" value="1"/>
</dbReference>
<evidence type="ECO:0000256" key="2">
    <source>
        <dbReference type="SAM" id="SignalP"/>
    </source>
</evidence>
<dbReference type="EMBL" id="GL377578">
    <property type="protein sequence ID" value="EFJ28846.1"/>
    <property type="molecule type" value="Genomic_DNA"/>
</dbReference>
<proteinExistence type="inferred from homology"/>
<dbReference type="OMA" id="VENCSCY"/>
<evidence type="ECO:0000313" key="5">
    <source>
        <dbReference type="Proteomes" id="UP000001514"/>
    </source>
</evidence>
<comment type="similarity">
    <text evidence="1">Belongs to the GASA family.</text>
</comment>
<gene>
    <name evidence="4" type="ORF">SELMODRAFT_410628</name>
    <name evidence="3" type="ORF">SELMODRAFT_420906</name>
</gene>
<dbReference type="PANTHER" id="PTHR23201:SF12">
    <property type="entry name" value="OS05G0432200 PROTEIN"/>
    <property type="match status" value="1"/>
</dbReference>
<protein>
    <submittedName>
        <fullName evidence="4">Uncharacterized protein</fullName>
    </submittedName>
</protein>
<reference evidence="4 5" key="1">
    <citation type="journal article" date="2011" name="Science">
        <title>The Selaginella genome identifies genetic changes associated with the evolution of vascular plants.</title>
        <authorList>
            <person name="Banks J.A."/>
            <person name="Nishiyama T."/>
            <person name="Hasebe M."/>
            <person name="Bowman J.L."/>
            <person name="Gribskov M."/>
            <person name="dePamphilis C."/>
            <person name="Albert V.A."/>
            <person name="Aono N."/>
            <person name="Aoyama T."/>
            <person name="Ambrose B.A."/>
            <person name="Ashton N.W."/>
            <person name="Axtell M.J."/>
            <person name="Barker E."/>
            <person name="Barker M.S."/>
            <person name="Bennetzen J.L."/>
            <person name="Bonawitz N.D."/>
            <person name="Chapple C."/>
            <person name="Cheng C."/>
            <person name="Correa L.G."/>
            <person name="Dacre M."/>
            <person name="DeBarry J."/>
            <person name="Dreyer I."/>
            <person name="Elias M."/>
            <person name="Engstrom E.M."/>
            <person name="Estelle M."/>
            <person name="Feng L."/>
            <person name="Finet C."/>
            <person name="Floyd S.K."/>
            <person name="Frommer W.B."/>
            <person name="Fujita T."/>
            <person name="Gramzow L."/>
            <person name="Gutensohn M."/>
            <person name="Harholt J."/>
            <person name="Hattori M."/>
            <person name="Heyl A."/>
            <person name="Hirai T."/>
            <person name="Hiwatashi Y."/>
            <person name="Ishikawa M."/>
            <person name="Iwata M."/>
            <person name="Karol K.G."/>
            <person name="Koehler B."/>
            <person name="Kolukisaoglu U."/>
            <person name="Kubo M."/>
            <person name="Kurata T."/>
            <person name="Lalonde S."/>
            <person name="Li K."/>
            <person name="Li Y."/>
            <person name="Litt A."/>
            <person name="Lyons E."/>
            <person name="Manning G."/>
            <person name="Maruyama T."/>
            <person name="Michael T.P."/>
            <person name="Mikami K."/>
            <person name="Miyazaki S."/>
            <person name="Morinaga S."/>
            <person name="Murata T."/>
            <person name="Mueller-Roeber B."/>
            <person name="Nelson D.R."/>
            <person name="Obara M."/>
            <person name="Oguri Y."/>
            <person name="Olmstead R.G."/>
            <person name="Onodera N."/>
            <person name="Petersen B.L."/>
            <person name="Pils B."/>
            <person name="Prigge M."/>
            <person name="Rensing S.A."/>
            <person name="Riano-Pachon D.M."/>
            <person name="Roberts A.W."/>
            <person name="Sato Y."/>
            <person name="Scheller H.V."/>
            <person name="Schulz B."/>
            <person name="Schulz C."/>
            <person name="Shakirov E.V."/>
            <person name="Shibagaki N."/>
            <person name="Shinohara N."/>
            <person name="Shippen D.E."/>
            <person name="Soerensen I."/>
            <person name="Sotooka R."/>
            <person name="Sugimoto N."/>
            <person name="Sugita M."/>
            <person name="Sumikawa N."/>
            <person name="Tanurdzic M."/>
            <person name="Theissen G."/>
            <person name="Ulvskov P."/>
            <person name="Wakazuki S."/>
            <person name="Weng J.K."/>
            <person name="Willats W.W."/>
            <person name="Wipf D."/>
            <person name="Wolf P.G."/>
            <person name="Yang L."/>
            <person name="Zimmer A.D."/>
            <person name="Zhu Q."/>
            <person name="Mitros T."/>
            <person name="Hellsten U."/>
            <person name="Loque D."/>
            <person name="Otillar R."/>
            <person name="Salamov A."/>
            <person name="Schmutz J."/>
            <person name="Shapiro H."/>
            <person name="Lindquist E."/>
            <person name="Lucas S."/>
            <person name="Rokhsar D."/>
            <person name="Grigoriev I.V."/>
        </authorList>
    </citation>
    <scope>NUCLEOTIDE SEQUENCE [LARGE SCALE GENOMIC DNA]</scope>
</reference>
<organism evidence="5">
    <name type="scientific">Selaginella moellendorffii</name>
    <name type="common">Spikemoss</name>
    <dbReference type="NCBI Taxonomy" id="88036"/>
    <lineage>
        <taxon>Eukaryota</taxon>
        <taxon>Viridiplantae</taxon>
        <taxon>Streptophyta</taxon>
        <taxon>Embryophyta</taxon>
        <taxon>Tracheophyta</taxon>
        <taxon>Lycopodiopsida</taxon>
        <taxon>Selaginellales</taxon>
        <taxon>Selaginellaceae</taxon>
        <taxon>Selaginella</taxon>
    </lineage>
</organism>
<dbReference type="HOGENOM" id="CLU_142643_1_0_1"/>
<sequence>MAAIAAPRILPWSLVLVMVLLLVAMQVSGSGSGSILGGHGRELSGKPTNCPKACAVRCQTSHWTRKRCMKNCNICCRDCSCVPSRHKPKSRKGHFVENCSCYKGMGHFCP</sequence>
<keyword evidence="2" id="KW-0732">Signal</keyword>
<dbReference type="KEGG" id="smo:SELMODRAFT_420906"/>
<dbReference type="OrthoDB" id="847210at2759"/>
<evidence type="ECO:0000313" key="3">
    <source>
        <dbReference type="EMBL" id="EFJ17516.1"/>
    </source>
</evidence>
<name>D8RFC4_SELML</name>
<accession>D8RFC4</accession>
<dbReference type="KEGG" id="smo:SELMODRAFT_410628"/>
<evidence type="ECO:0000313" key="4">
    <source>
        <dbReference type="EMBL" id="EFJ28846.1"/>
    </source>
</evidence>
<dbReference type="AlphaFoldDB" id="D8RFC4"/>
<dbReference type="Gramene" id="EFJ17516">
    <property type="protein sequence ID" value="EFJ17516"/>
    <property type="gene ID" value="SELMODRAFT_420906"/>
</dbReference>
<dbReference type="Pfam" id="PF02704">
    <property type="entry name" value="GASA"/>
    <property type="match status" value="1"/>
</dbReference>
<dbReference type="EMBL" id="GL377613">
    <property type="protein sequence ID" value="EFJ17516.1"/>
    <property type="molecule type" value="Genomic_DNA"/>
</dbReference>
<dbReference type="Gramene" id="EFJ28846">
    <property type="protein sequence ID" value="EFJ28846"/>
    <property type="gene ID" value="SELMODRAFT_410628"/>
</dbReference>
<feature type="chain" id="PRO_5010829952" evidence="2">
    <location>
        <begin position="30"/>
        <end position="110"/>
    </location>
</feature>
<evidence type="ECO:0000256" key="1">
    <source>
        <dbReference type="ARBA" id="ARBA00010582"/>
    </source>
</evidence>
<dbReference type="InParanoid" id="D8RFC4"/>